<feature type="compositionally biased region" description="Low complexity" evidence="2">
    <location>
        <begin position="36"/>
        <end position="55"/>
    </location>
</feature>
<feature type="compositionally biased region" description="Pro residues" evidence="2">
    <location>
        <begin position="104"/>
        <end position="116"/>
    </location>
</feature>
<dbReference type="PANTHER" id="PTHR12365">
    <property type="entry name" value="SPROUTY"/>
    <property type="match status" value="1"/>
</dbReference>
<name>A0ABM1NAU2_NICVS</name>
<accession>A0ABM1NAU2</accession>
<organism evidence="3 6">
    <name type="scientific">Nicrophorus vespilloides</name>
    <name type="common">Boreal carrion beetle</name>
    <dbReference type="NCBI Taxonomy" id="110193"/>
    <lineage>
        <taxon>Eukaryota</taxon>
        <taxon>Metazoa</taxon>
        <taxon>Ecdysozoa</taxon>
        <taxon>Arthropoda</taxon>
        <taxon>Hexapoda</taxon>
        <taxon>Insecta</taxon>
        <taxon>Pterygota</taxon>
        <taxon>Neoptera</taxon>
        <taxon>Endopterygota</taxon>
        <taxon>Coleoptera</taxon>
        <taxon>Polyphaga</taxon>
        <taxon>Staphyliniformia</taxon>
        <taxon>Silphidae</taxon>
        <taxon>Nicrophorinae</taxon>
        <taxon>Nicrophorus</taxon>
    </lineage>
</organism>
<evidence type="ECO:0000313" key="5">
    <source>
        <dbReference type="RefSeq" id="XP_017783941.1"/>
    </source>
</evidence>
<evidence type="ECO:0000256" key="2">
    <source>
        <dbReference type="SAM" id="MobiDB-lite"/>
    </source>
</evidence>
<gene>
    <name evidence="4 5 6" type="primary">LOC108567785</name>
</gene>
<keyword evidence="3" id="KW-1185">Reference proteome</keyword>
<evidence type="ECO:0000256" key="1">
    <source>
        <dbReference type="ARBA" id="ARBA00010964"/>
    </source>
</evidence>
<comment type="similarity">
    <text evidence="1">Belongs to the sprouty family.</text>
</comment>
<evidence type="ECO:0000313" key="4">
    <source>
        <dbReference type="RefSeq" id="XP_017783939.1"/>
    </source>
</evidence>
<evidence type="ECO:0000313" key="3">
    <source>
        <dbReference type="Proteomes" id="UP000695000"/>
    </source>
</evidence>
<dbReference type="RefSeq" id="XP_017783942.1">
    <property type="nucleotide sequence ID" value="XM_017928453.1"/>
</dbReference>
<dbReference type="Pfam" id="PF05210">
    <property type="entry name" value="Sprouty"/>
    <property type="match status" value="1"/>
</dbReference>
<dbReference type="InterPro" id="IPR007875">
    <property type="entry name" value="Sprouty"/>
</dbReference>
<dbReference type="PROSITE" id="PS51227">
    <property type="entry name" value="SPR"/>
    <property type="match status" value="1"/>
</dbReference>
<feature type="compositionally biased region" description="Gly residues" evidence="2">
    <location>
        <begin position="61"/>
        <end position="73"/>
    </location>
</feature>
<dbReference type="InterPro" id="IPR051192">
    <property type="entry name" value="Sprouty_domain"/>
</dbReference>
<dbReference type="Proteomes" id="UP000695000">
    <property type="component" value="Unplaced"/>
</dbReference>
<dbReference type="GeneID" id="108567785"/>
<dbReference type="RefSeq" id="XP_017783941.1">
    <property type="nucleotide sequence ID" value="XM_017928452.1"/>
</dbReference>
<dbReference type="PANTHER" id="PTHR12365:SF7">
    <property type="entry name" value="PROTEIN SPROUTY"/>
    <property type="match status" value="1"/>
</dbReference>
<proteinExistence type="inferred from homology"/>
<sequence length="297" mass="32151">MAYHGGRTSLPRAHRPRAPIMSVPAPMTAPLAPLRQVQQQQQQQQHPSSAQVPQQLQQHQSGGGGGGGGGGNSGLPQVSLSAPRPDCERTTNEYVETPFRVQPFVPPASPPPPPRAQRPTRLPISPPVLQPITKQPAATASFTKPLPPAECNSRQSIICSECGNCRCTSCQQPKPLPECWLCEEKCLCSANTIIDYASCLCCVKGLFYHCSESDGGTSCADNPCACGPDRRTARWGCLAALSCLLPCLWLYWPLQCGKRAVEACYARHSRQGCKCRPKNTPHLNTPEKRLLDASSDF</sequence>
<feature type="region of interest" description="Disordered" evidence="2">
    <location>
        <begin position="1"/>
        <end position="88"/>
    </location>
</feature>
<feature type="region of interest" description="Disordered" evidence="2">
    <location>
        <begin position="100"/>
        <end position="119"/>
    </location>
</feature>
<reference evidence="4 5" key="1">
    <citation type="submission" date="2025-05" db="UniProtKB">
        <authorList>
            <consortium name="RefSeq"/>
        </authorList>
    </citation>
    <scope>IDENTIFICATION</scope>
    <source>
        <tissue evidence="4 5">Whole Larva</tissue>
    </source>
</reference>
<evidence type="ECO:0000313" key="6">
    <source>
        <dbReference type="RefSeq" id="XP_017783942.1"/>
    </source>
</evidence>
<protein>
    <submittedName>
        <fullName evidence="4 5">Protein sprouty</fullName>
    </submittedName>
</protein>
<dbReference type="RefSeq" id="XP_017783939.1">
    <property type="nucleotide sequence ID" value="XM_017928450.1"/>
</dbReference>